<organism evidence="4 5">
    <name type="scientific">Mogibacterium diversum</name>
    <dbReference type="NCBI Taxonomy" id="114527"/>
    <lineage>
        <taxon>Bacteria</taxon>
        <taxon>Bacillati</taxon>
        <taxon>Bacillota</taxon>
        <taxon>Clostridia</taxon>
        <taxon>Peptostreptococcales</taxon>
        <taxon>Anaerovoracaceae</taxon>
        <taxon>Mogibacterium</taxon>
    </lineage>
</organism>
<dbReference type="EMBL" id="JABZQH010000011">
    <property type="protein sequence ID" value="MBF1351630.1"/>
    <property type="molecule type" value="Genomic_DNA"/>
</dbReference>
<comment type="caution">
    <text evidence="4">The sequence shown here is derived from an EMBL/GenBank/DDBJ whole genome shotgun (WGS) entry which is preliminary data.</text>
</comment>
<keyword evidence="3" id="KW-1133">Transmembrane helix</keyword>
<keyword evidence="3" id="KW-0812">Transmembrane</keyword>
<dbReference type="CDD" id="cd05827">
    <property type="entry name" value="Sortase_C"/>
    <property type="match status" value="1"/>
</dbReference>
<dbReference type="InterPro" id="IPR042002">
    <property type="entry name" value="Sortase_C"/>
</dbReference>
<gene>
    <name evidence="4" type="ORF">HXM71_00720</name>
</gene>
<dbReference type="Pfam" id="PF04203">
    <property type="entry name" value="Sortase"/>
    <property type="match status" value="1"/>
</dbReference>
<keyword evidence="1" id="KW-0378">Hydrolase</keyword>
<dbReference type="Proteomes" id="UP000722050">
    <property type="component" value="Unassembled WGS sequence"/>
</dbReference>
<feature type="non-terminal residue" evidence="4">
    <location>
        <position position="263"/>
    </location>
</feature>
<feature type="active site" description="Acyl-thioester intermediate" evidence="2">
    <location>
        <position position="220"/>
    </location>
</feature>
<dbReference type="GO" id="GO:0016787">
    <property type="term" value="F:hydrolase activity"/>
    <property type="evidence" value="ECO:0007669"/>
    <property type="project" value="UniProtKB-KW"/>
</dbReference>
<evidence type="ECO:0000256" key="3">
    <source>
        <dbReference type="SAM" id="Phobius"/>
    </source>
</evidence>
<dbReference type="NCBIfam" id="TIGR01076">
    <property type="entry name" value="sortase_fam"/>
    <property type="match status" value="1"/>
</dbReference>
<dbReference type="InterPro" id="IPR005754">
    <property type="entry name" value="Sortase"/>
</dbReference>
<evidence type="ECO:0000256" key="2">
    <source>
        <dbReference type="PIRSR" id="PIRSR605754-1"/>
    </source>
</evidence>
<evidence type="ECO:0000313" key="5">
    <source>
        <dbReference type="Proteomes" id="UP000722050"/>
    </source>
</evidence>
<evidence type="ECO:0000256" key="1">
    <source>
        <dbReference type="ARBA" id="ARBA00022801"/>
    </source>
</evidence>
<reference evidence="4" key="1">
    <citation type="submission" date="2020-04" db="EMBL/GenBank/DDBJ databases">
        <title>Deep metagenomics examines the oral microbiome during advanced dental caries in children, revealing novel taxa and co-occurrences with host molecules.</title>
        <authorList>
            <person name="Baker J.L."/>
            <person name="Morton J.T."/>
            <person name="Dinis M."/>
            <person name="Alvarez R."/>
            <person name="Tran N.C."/>
            <person name="Knight R."/>
            <person name="Edlund A."/>
        </authorList>
    </citation>
    <scope>NUCLEOTIDE SEQUENCE</scope>
    <source>
        <strain evidence="4">JCVI_24_bin.8</strain>
    </source>
</reference>
<sequence>METHRVKNKLKGRLFNLVMVLLFISGAAVVLYPAVSDMWNSQWNNRMKSIYDKSVNLYSEDTLKDEWSKAKAYNAQHTVNTVKDAFDNDEYIKTHPYSDLLNPSKNGIMGYVEIPKIDQEIIIYHGTSSKSLERGAGHVEGTSLPIGGKSTHAVIAAHRGLPGAKLFTDLDQLKKGDNFYLRILDKKLAYRVDQIKTVKPEELSDLQITEGKDFVTLLTCTPYGVNTHRLMVRGHRVPYEDHNGVRSPLVVFLNSWQFKLMVA</sequence>
<evidence type="ECO:0000313" key="4">
    <source>
        <dbReference type="EMBL" id="MBF1351630.1"/>
    </source>
</evidence>
<protein>
    <submittedName>
        <fullName evidence="4">Class C sortase</fullName>
    </submittedName>
</protein>
<feature type="active site" description="Proton donor/acceptor" evidence="2">
    <location>
        <position position="158"/>
    </location>
</feature>
<keyword evidence="3" id="KW-0472">Membrane</keyword>
<accession>A0A930EDL8</accession>
<dbReference type="SUPFAM" id="SSF63817">
    <property type="entry name" value="Sortase"/>
    <property type="match status" value="1"/>
</dbReference>
<dbReference type="AlphaFoldDB" id="A0A930EDL8"/>
<proteinExistence type="predicted"/>
<dbReference type="Gene3D" id="2.40.260.10">
    <property type="entry name" value="Sortase"/>
    <property type="match status" value="1"/>
</dbReference>
<name>A0A930EDL8_9FIRM</name>
<dbReference type="InterPro" id="IPR023365">
    <property type="entry name" value="Sortase_dom-sf"/>
</dbReference>
<dbReference type="NCBIfam" id="NF033745">
    <property type="entry name" value="class_C_sortase"/>
    <property type="match status" value="1"/>
</dbReference>
<feature type="transmembrane region" description="Helical" evidence="3">
    <location>
        <begin position="14"/>
        <end position="35"/>
    </location>
</feature>